<feature type="transmembrane region" description="Helical" evidence="6">
    <location>
        <begin position="374"/>
        <end position="392"/>
    </location>
</feature>
<dbReference type="Pfam" id="PF07690">
    <property type="entry name" value="MFS_1"/>
    <property type="match status" value="1"/>
</dbReference>
<dbReference type="InterPro" id="IPR011701">
    <property type="entry name" value="MFS"/>
</dbReference>
<dbReference type="Gene3D" id="1.20.1250.20">
    <property type="entry name" value="MFS general substrate transporter like domains"/>
    <property type="match status" value="2"/>
</dbReference>
<evidence type="ECO:0000256" key="1">
    <source>
        <dbReference type="ARBA" id="ARBA00004651"/>
    </source>
</evidence>
<name>A0ABR9ZMD8_9FIRM</name>
<dbReference type="SUPFAM" id="SSF103473">
    <property type="entry name" value="MFS general substrate transporter"/>
    <property type="match status" value="1"/>
</dbReference>
<feature type="transmembrane region" description="Helical" evidence="6">
    <location>
        <begin position="74"/>
        <end position="94"/>
    </location>
</feature>
<feature type="transmembrane region" description="Helical" evidence="6">
    <location>
        <begin position="253"/>
        <end position="275"/>
    </location>
</feature>
<keyword evidence="9" id="KW-1185">Reference proteome</keyword>
<dbReference type="PANTHER" id="PTHR10924">
    <property type="entry name" value="MAJOR FACILITATOR SUPERFAMILY PROTEIN-RELATED"/>
    <property type="match status" value="1"/>
</dbReference>
<feature type="transmembrane region" description="Helical" evidence="6">
    <location>
        <begin position="46"/>
        <end position="67"/>
    </location>
</feature>
<keyword evidence="2" id="KW-0813">Transport</keyword>
<evidence type="ECO:0000256" key="3">
    <source>
        <dbReference type="ARBA" id="ARBA00022692"/>
    </source>
</evidence>
<dbReference type="InterPro" id="IPR036259">
    <property type="entry name" value="MFS_trans_sf"/>
</dbReference>
<keyword evidence="4 6" id="KW-1133">Transmembrane helix</keyword>
<dbReference type="InterPro" id="IPR049680">
    <property type="entry name" value="FLVCR1-2_SLC49-like"/>
</dbReference>
<comment type="caution">
    <text evidence="8">The sequence shown here is derived from an EMBL/GenBank/DDBJ whole genome shotgun (WGS) entry which is preliminary data.</text>
</comment>
<reference evidence="8 9" key="1">
    <citation type="submission" date="2020-11" db="EMBL/GenBank/DDBJ databases">
        <title>Fusibacter basophilias sp. nov.</title>
        <authorList>
            <person name="Qiu D."/>
        </authorList>
    </citation>
    <scope>NUCLEOTIDE SEQUENCE [LARGE SCALE GENOMIC DNA]</scope>
    <source>
        <strain evidence="8 9">Q10-2</strain>
    </source>
</reference>
<sequence length="410" mass="45213">MKKSNSSPYRWIILLCIVPMIISTEMMWLSLAPISSTAEKYYNVSGLSITLFSMSYMMMFILFCLPASWIIDRYGYRTSLIIGALLTAVFGFTRAYFSDYFIIVMISQFLIAIGQPFLLNISTKVPANWFPVSERATAAGILTMAQYLGFALPMVIAPVVAEQYGIKALLMTFALIAIISAVVAIAFTREKPKVPIYDDVELKDEFSLLALKKLMHNKPYFLTLLICFISIGIFNTILTLIESILLPKGLEALQIGIIGAVFVIAGVVGAVLLPILSDHLKVRIPFFVVSLAILVPLYLGLTLATNFYFLVVLACTTGFLIMGVAPILFQHGSEVAYPVQEGTSLGLILLMGQISGILFVFLFEVLTETVDSTLPSMLFIVCITAFEIPMALKMKESDLLKGSVDECLPM</sequence>
<feature type="transmembrane region" description="Helical" evidence="6">
    <location>
        <begin position="341"/>
        <end position="362"/>
    </location>
</feature>
<feature type="transmembrane region" description="Helical" evidence="6">
    <location>
        <begin position="307"/>
        <end position="329"/>
    </location>
</feature>
<feature type="transmembrane region" description="Helical" evidence="6">
    <location>
        <begin position="12"/>
        <end position="34"/>
    </location>
</feature>
<evidence type="ECO:0000313" key="8">
    <source>
        <dbReference type="EMBL" id="MBF4691622.1"/>
    </source>
</evidence>
<dbReference type="Proteomes" id="UP000614200">
    <property type="component" value="Unassembled WGS sequence"/>
</dbReference>
<gene>
    <name evidence="8" type="ORF">ISU02_00755</name>
</gene>
<dbReference type="EMBL" id="JADKNH010000001">
    <property type="protein sequence ID" value="MBF4691622.1"/>
    <property type="molecule type" value="Genomic_DNA"/>
</dbReference>
<dbReference type="RefSeq" id="WP_194699868.1">
    <property type="nucleotide sequence ID" value="NZ_JADKNH010000001.1"/>
</dbReference>
<protein>
    <submittedName>
        <fullName evidence="8">MFS transporter</fullName>
    </submittedName>
</protein>
<dbReference type="InterPro" id="IPR020846">
    <property type="entry name" value="MFS_dom"/>
</dbReference>
<dbReference type="PROSITE" id="PS50850">
    <property type="entry name" value="MFS"/>
    <property type="match status" value="1"/>
</dbReference>
<keyword evidence="5 6" id="KW-0472">Membrane</keyword>
<feature type="transmembrane region" description="Helical" evidence="6">
    <location>
        <begin position="282"/>
        <end position="301"/>
    </location>
</feature>
<evidence type="ECO:0000256" key="4">
    <source>
        <dbReference type="ARBA" id="ARBA00022989"/>
    </source>
</evidence>
<accession>A0ABR9ZMD8</accession>
<keyword evidence="3 6" id="KW-0812">Transmembrane</keyword>
<feature type="transmembrane region" description="Helical" evidence="6">
    <location>
        <begin position="166"/>
        <end position="187"/>
    </location>
</feature>
<organism evidence="8 9">
    <name type="scientific">Fusibacter ferrireducens</name>
    <dbReference type="NCBI Taxonomy" id="2785058"/>
    <lineage>
        <taxon>Bacteria</taxon>
        <taxon>Bacillati</taxon>
        <taxon>Bacillota</taxon>
        <taxon>Clostridia</taxon>
        <taxon>Eubacteriales</taxon>
        <taxon>Eubacteriales Family XII. Incertae Sedis</taxon>
        <taxon>Fusibacter</taxon>
    </lineage>
</organism>
<evidence type="ECO:0000256" key="6">
    <source>
        <dbReference type="SAM" id="Phobius"/>
    </source>
</evidence>
<evidence type="ECO:0000259" key="7">
    <source>
        <dbReference type="PROSITE" id="PS50850"/>
    </source>
</evidence>
<feature type="transmembrane region" description="Helical" evidence="6">
    <location>
        <begin position="139"/>
        <end position="160"/>
    </location>
</feature>
<comment type="subcellular location">
    <subcellularLocation>
        <location evidence="1">Cell membrane</location>
        <topology evidence="1">Multi-pass membrane protein</topology>
    </subcellularLocation>
</comment>
<feature type="transmembrane region" description="Helical" evidence="6">
    <location>
        <begin position="220"/>
        <end position="241"/>
    </location>
</feature>
<feature type="domain" description="Major facilitator superfamily (MFS) profile" evidence="7">
    <location>
        <begin position="11"/>
        <end position="399"/>
    </location>
</feature>
<evidence type="ECO:0000256" key="2">
    <source>
        <dbReference type="ARBA" id="ARBA00022448"/>
    </source>
</evidence>
<evidence type="ECO:0000313" key="9">
    <source>
        <dbReference type="Proteomes" id="UP000614200"/>
    </source>
</evidence>
<evidence type="ECO:0000256" key="5">
    <source>
        <dbReference type="ARBA" id="ARBA00023136"/>
    </source>
</evidence>
<proteinExistence type="predicted"/>
<feature type="transmembrane region" description="Helical" evidence="6">
    <location>
        <begin position="100"/>
        <end position="119"/>
    </location>
</feature>
<dbReference type="PANTHER" id="PTHR10924:SF6">
    <property type="entry name" value="SOLUTE CARRIER FAMILY 49 MEMBER A3"/>
    <property type="match status" value="1"/>
</dbReference>